<evidence type="ECO:0000313" key="10">
    <source>
        <dbReference type="Proteomes" id="UP000199019"/>
    </source>
</evidence>
<keyword evidence="10" id="KW-1185">Reference proteome</keyword>
<evidence type="ECO:0000256" key="6">
    <source>
        <dbReference type="SAM" id="MobiDB-lite"/>
    </source>
</evidence>
<name>A0A1H9UGF8_9MICO</name>
<dbReference type="Proteomes" id="UP000199019">
    <property type="component" value="Unassembled WGS sequence"/>
</dbReference>
<feature type="transmembrane region" description="Helical" evidence="7">
    <location>
        <begin position="140"/>
        <end position="160"/>
    </location>
</feature>
<feature type="domain" description="EamA" evidence="8">
    <location>
        <begin position="167"/>
        <end position="317"/>
    </location>
</feature>
<dbReference type="InterPro" id="IPR050638">
    <property type="entry name" value="AA-Vitamin_Transporters"/>
</dbReference>
<evidence type="ECO:0000259" key="8">
    <source>
        <dbReference type="Pfam" id="PF00892"/>
    </source>
</evidence>
<keyword evidence="3 7" id="KW-0812">Transmembrane</keyword>
<evidence type="ECO:0000256" key="5">
    <source>
        <dbReference type="ARBA" id="ARBA00023136"/>
    </source>
</evidence>
<dbReference type="PANTHER" id="PTHR32322">
    <property type="entry name" value="INNER MEMBRANE TRANSPORTER"/>
    <property type="match status" value="1"/>
</dbReference>
<evidence type="ECO:0000313" key="9">
    <source>
        <dbReference type="EMBL" id="SES08358.1"/>
    </source>
</evidence>
<organism evidence="9 10">
    <name type="scientific">Pedococcus cremeus</name>
    <dbReference type="NCBI Taxonomy" id="587636"/>
    <lineage>
        <taxon>Bacteria</taxon>
        <taxon>Bacillati</taxon>
        <taxon>Actinomycetota</taxon>
        <taxon>Actinomycetes</taxon>
        <taxon>Micrococcales</taxon>
        <taxon>Intrasporangiaceae</taxon>
        <taxon>Pedococcus</taxon>
    </lineage>
</organism>
<feature type="transmembrane region" description="Helical" evidence="7">
    <location>
        <begin position="197"/>
        <end position="221"/>
    </location>
</feature>
<dbReference type="PANTHER" id="PTHR32322:SF2">
    <property type="entry name" value="EAMA DOMAIN-CONTAINING PROTEIN"/>
    <property type="match status" value="1"/>
</dbReference>
<evidence type="ECO:0000256" key="7">
    <source>
        <dbReference type="SAM" id="Phobius"/>
    </source>
</evidence>
<dbReference type="SUPFAM" id="SSF103481">
    <property type="entry name" value="Multidrug resistance efflux transporter EmrE"/>
    <property type="match status" value="2"/>
</dbReference>
<dbReference type="GO" id="GO:0016020">
    <property type="term" value="C:membrane"/>
    <property type="evidence" value="ECO:0007669"/>
    <property type="project" value="UniProtKB-SubCell"/>
</dbReference>
<sequence>MTTATTPVLPVPSVRVGRVPWQVKFLLLAGIWGSSFLLMKLGLRSLAPLQIAGLRILAGGSTLLLLLRLTKGSLPRGRAIWGHLMVTGFFLGTLPFSLFAASEERVSSALAGIGNATTPLATVLFSLLLLPGERLPGRKLAAVLAGFVGVLVILQPWQAVGRPDPVGFAMTLVAGASYGLGWTYVRRNLSKADLGGLAMPTAQLLASSAQIVLVLLGWWLLHRETVSAPWSVRPDATSGSAVWPLVAVVALGVVGTGLAYTLQFDVVRAAGATVGSTVTYLIPVVSVVLGVALLHERLAWPQVLGAGVVLASAVVIGLPARRRSRAAAPVERPVERQVEHSEPDAAAG</sequence>
<feature type="transmembrane region" description="Helical" evidence="7">
    <location>
        <begin position="299"/>
        <end position="318"/>
    </location>
</feature>
<feature type="compositionally biased region" description="Basic and acidic residues" evidence="6">
    <location>
        <begin position="332"/>
        <end position="348"/>
    </location>
</feature>
<dbReference type="RefSeq" id="WP_091757564.1">
    <property type="nucleotide sequence ID" value="NZ_FOHB01000003.1"/>
</dbReference>
<reference evidence="10" key="1">
    <citation type="submission" date="2016-10" db="EMBL/GenBank/DDBJ databases">
        <authorList>
            <person name="Varghese N."/>
            <person name="Submissions S."/>
        </authorList>
    </citation>
    <scope>NUCLEOTIDE SEQUENCE [LARGE SCALE GENOMIC DNA]</scope>
    <source>
        <strain evidence="10">CGMCC 1.6963</strain>
    </source>
</reference>
<comment type="subcellular location">
    <subcellularLocation>
        <location evidence="1">Membrane</location>
        <topology evidence="1">Multi-pass membrane protein</topology>
    </subcellularLocation>
</comment>
<keyword evidence="4 7" id="KW-1133">Transmembrane helix</keyword>
<accession>A0A1H9UGF8</accession>
<keyword evidence="5 7" id="KW-0472">Membrane</keyword>
<dbReference type="EMBL" id="FOHB01000003">
    <property type="protein sequence ID" value="SES08358.1"/>
    <property type="molecule type" value="Genomic_DNA"/>
</dbReference>
<evidence type="ECO:0000256" key="1">
    <source>
        <dbReference type="ARBA" id="ARBA00004141"/>
    </source>
</evidence>
<evidence type="ECO:0000256" key="2">
    <source>
        <dbReference type="ARBA" id="ARBA00007362"/>
    </source>
</evidence>
<feature type="domain" description="EamA" evidence="8">
    <location>
        <begin position="25"/>
        <end position="154"/>
    </location>
</feature>
<evidence type="ECO:0000256" key="4">
    <source>
        <dbReference type="ARBA" id="ARBA00022989"/>
    </source>
</evidence>
<evidence type="ECO:0000256" key="3">
    <source>
        <dbReference type="ARBA" id="ARBA00022692"/>
    </source>
</evidence>
<protein>
    <submittedName>
        <fullName evidence="9">Permease of the drug/metabolite transporter (DMT) superfamily</fullName>
    </submittedName>
</protein>
<dbReference type="InterPro" id="IPR000620">
    <property type="entry name" value="EamA_dom"/>
</dbReference>
<feature type="transmembrane region" description="Helical" evidence="7">
    <location>
        <begin position="49"/>
        <end position="67"/>
    </location>
</feature>
<feature type="transmembrane region" description="Helical" evidence="7">
    <location>
        <begin position="79"/>
        <end position="100"/>
    </location>
</feature>
<proteinExistence type="inferred from homology"/>
<dbReference type="Pfam" id="PF00892">
    <property type="entry name" value="EamA"/>
    <property type="match status" value="2"/>
</dbReference>
<dbReference type="STRING" id="587636.SAMN05216199_1903"/>
<dbReference type="InterPro" id="IPR037185">
    <property type="entry name" value="EmrE-like"/>
</dbReference>
<dbReference type="AlphaFoldDB" id="A0A1H9UGF8"/>
<comment type="similarity">
    <text evidence="2">Belongs to the EamA transporter family.</text>
</comment>
<feature type="transmembrane region" description="Helical" evidence="7">
    <location>
        <begin position="106"/>
        <end position="128"/>
    </location>
</feature>
<dbReference type="OrthoDB" id="5242975at2"/>
<feature type="transmembrane region" description="Helical" evidence="7">
    <location>
        <begin position="241"/>
        <end position="262"/>
    </location>
</feature>
<gene>
    <name evidence="9" type="ORF">SAMN05216199_1903</name>
</gene>
<feature type="transmembrane region" description="Helical" evidence="7">
    <location>
        <begin position="166"/>
        <end position="185"/>
    </location>
</feature>
<feature type="region of interest" description="Disordered" evidence="6">
    <location>
        <begin position="329"/>
        <end position="348"/>
    </location>
</feature>
<feature type="transmembrane region" description="Helical" evidence="7">
    <location>
        <begin position="269"/>
        <end position="293"/>
    </location>
</feature>